<sequence>MILRTHYLEQAIPFVDQDLIKIFTGIRRSGKTVLMKQMRDWLLDHGRHPEQVLLFNMESLQTRRKAQEGRLYDDILSYAKAHPQKLYLFFDEIQDIPDWQIFINSLRVDIDCDLYITGSNATLLSNELATCLSGRYIQIPVYPFSLKEAREFQKQQGTFQSDEKLFQDYLRFGGFPQRFYLPDAASAETYLRDLFEAVVLRDVLSRHKTRDTVSLQRVLAFVLDNIGNPCSARKISGALTSAGLKTSVPTVLNQLQWFQDAFIIEQASRYDIIGKELLTTTEKYYAADLGLRNAIKSSEKLDISKLYENLIYLEMRTRGYQVRVGKLKDQEIDFICQKGREKLYIQVAYLLTPKDMDREFGNLKAIQDNYPKYVISSDLADMSQDGIIHKNILEFLLE</sequence>
<evidence type="ECO:0000313" key="4">
    <source>
        <dbReference type="Proteomes" id="UP000441455"/>
    </source>
</evidence>
<dbReference type="InterPro" id="IPR027417">
    <property type="entry name" value="P-loop_NTPase"/>
</dbReference>
<dbReference type="RefSeq" id="WP_154487978.1">
    <property type="nucleotide sequence ID" value="NZ_VULN01000006.1"/>
</dbReference>
<dbReference type="Pfam" id="PF13635">
    <property type="entry name" value="DUF4143"/>
    <property type="match status" value="1"/>
</dbReference>
<evidence type="ECO:0000259" key="2">
    <source>
        <dbReference type="Pfam" id="PF13635"/>
    </source>
</evidence>
<evidence type="ECO:0000313" key="3">
    <source>
        <dbReference type="EMBL" id="MSS81996.1"/>
    </source>
</evidence>
<name>A0A6N7W1C5_ACIFE</name>
<dbReference type="EMBL" id="VULN01000006">
    <property type="protein sequence ID" value="MSS81996.1"/>
    <property type="molecule type" value="Genomic_DNA"/>
</dbReference>
<feature type="domain" description="AAA" evidence="1">
    <location>
        <begin position="20"/>
        <end position="148"/>
    </location>
</feature>
<dbReference type="InterPro" id="IPR041682">
    <property type="entry name" value="AAA_14"/>
</dbReference>
<dbReference type="OrthoDB" id="9801684at2"/>
<organism evidence="3 4">
    <name type="scientific">Acidaminococcus fermentans</name>
    <dbReference type="NCBI Taxonomy" id="905"/>
    <lineage>
        <taxon>Bacteria</taxon>
        <taxon>Bacillati</taxon>
        <taxon>Bacillota</taxon>
        <taxon>Negativicutes</taxon>
        <taxon>Acidaminococcales</taxon>
        <taxon>Acidaminococcaceae</taxon>
        <taxon>Acidaminococcus</taxon>
    </lineage>
</organism>
<accession>A0A6N7W1C5</accession>
<dbReference type="PANTHER" id="PTHR33295">
    <property type="entry name" value="ATPASE"/>
    <property type="match status" value="1"/>
</dbReference>
<dbReference type="InterPro" id="IPR025420">
    <property type="entry name" value="DUF4143"/>
</dbReference>
<comment type="caution">
    <text evidence="3">The sequence shown here is derived from an EMBL/GenBank/DDBJ whole genome shotgun (WGS) entry which is preliminary data.</text>
</comment>
<dbReference type="Pfam" id="PF13173">
    <property type="entry name" value="AAA_14"/>
    <property type="match status" value="1"/>
</dbReference>
<reference evidence="3 4" key="1">
    <citation type="submission" date="2019-08" db="EMBL/GenBank/DDBJ databases">
        <title>In-depth cultivation of the pig gut microbiome towards novel bacterial diversity and tailored functional studies.</title>
        <authorList>
            <person name="Wylensek D."/>
            <person name="Hitch T.C.A."/>
            <person name="Clavel T."/>
        </authorList>
    </citation>
    <scope>NUCLEOTIDE SEQUENCE [LARGE SCALE GENOMIC DNA]</scope>
    <source>
        <strain evidence="3 4">WCA-389-WT-5B</strain>
    </source>
</reference>
<feature type="domain" description="DUF4143" evidence="2">
    <location>
        <begin position="201"/>
        <end position="348"/>
    </location>
</feature>
<dbReference type="GO" id="GO:0005524">
    <property type="term" value="F:ATP binding"/>
    <property type="evidence" value="ECO:0007669"/>
    <property type="project" value="UniProtKB-KW"/>
</dbReference>
<dbReference type="AlphaFoldDB" id="A0A6N7W1C5"/>
<dbReference type="SUPFAM" id="SSF52540">
    <property type="entry name" value="P-loop containing nucleoside triphosphate hydrolases"/>
    <property type="match status" value="1"/>
</dbReference>
<protein>
    <submittedName>
        <fullName evidence="3">ATP-binding protein</fullName>
    </submittedName>
</protein>
<evidence type="ECO:0000259" key="1">
    <source>
        <dbReference type="Pfam" id="PF13173"/>
    </source>
</evidence>
<keyword evidence="3" id="KW-0547">Nucleotide-binding</keyword>
<gene>
    <name evidence="3" type="ORF">FX155_05225</name>
</gene>
<dbReference type="PANTHER" id="PTHR33295:SF20">
    <property type="entry name" value="ATPASE"/>
    <property type="match status" value="1"/>
</dbReference>
<dbReference type="Proteomes" id="UP000441455">
    <property type="component" value="Unassembled WGS sequence"/>
</dbReference>
<proteinExistence type="predicted"/>
<keyword evidence="3" id="KW-0067">ATP-binding</keyword>